<keyword evidence="8" id="KW-1133">Transmembrane helix</keyword>
<evidence type="ECO:0000256" key="9">
    <source>
        <dbReference type="ARBA" id="ARBA00023002"/>
    </source>
</evidence>
<comment type="similarity">
    <text evidence="4">Belongs to the cytochrome P450 family.</text>
</comment>
<dbReference type="GO" id="GO:0016705">
    <property type="term" value="F:oxidoreductase activity, acting on paired donors, with incorporation or reduction of molecular oxygen"/>
    <property type="evidence" value="ECO:0007669"/>
    <property type="project" value="InterPro"/>
</dbReference>
<dbReference type="Gene3D" id="3.40.50.410">
    <property type="entry name" value="von Willebrand factor, type A domain"/>
    <property type="match status" value="1"/>
</dbReference>
<evidence type="ECO:0000256" key="11">
    <source>
        <dbReference type="ARBA" id="ARBA00023033"/>
    </source>
</evidence>
<dbReference type="PROSITE" id="PS50234">
    <property type="entry name" value="VWFA"/>
    <property type="match status" value="1"/>
</dbReference>
<dbReference type="InterPro" id="IPR017972">
    <property type="entry name" value="Cyt_P450_CS"/>
</dbReference>
<keyword evidence="11" id="KW-0503">Monooxygenase</keyword>
<dbReference type="InterPro" id="IPR036396">
    <property type="entry name" value="Cyt_P450_sf"/>
</dbReference>
<keyword evidence="6" id="KW-0812">Transmembrane</keyword>
<feature type="domain" description="VWFA" evidence="14">
    <location>
        <begin position="216"/>
        <end position="362"/>
    </location>
</feature>
<evidence type="ECO:0000256" key="4">
    <source>
        <dbReference type="ARBA" id="ARBA00010617"/>
    </source>
</evidence>
<feature type="binding site" description="axial binding residue" evidence="13">
    <location>
        <position position="705"/>
    </location>
    <ligand>
        <name>heme</name>
        <dbReference type="ChEBI" id="CHEBI:30413"/>
    </ligand>
    <ligandPart>
        <name>Fe</name>
        <dbReference type="ChEBI" id="CHEBI:18248"/>
    </ligandPart>
</feature>
<dbReference type="PANTHER" id="PTHR46300">
    <property type="entry name" value="P450, PUTATIVE (EUROFUNG)-RELATED-RELATED"/>
    <property type="match status" value="1"/>
</dbReference>
<dbReference type="PROSITE" id="PS00086">
    <property type="entry name" value="CYTOCHROME_P450"/>
    <property type="match status" value="1"/>
</dbReference>
<name>A0A4Y9Z3Z6_9APHY</name>
<comment type="pathway">
    <text evidence="3">Secondary metabolite biosynthesis.</text>
</comment>
<evidence type="ECO:0000256" key="12">
    <source>
        <dbReference type="ARBA" id="ARBA00023136"/>
    </source>
</evidence>
<reference evidence="15 16" key="1">
    <citation type="submission" date="2019-01" db="EMBL/GenBank/DDBJ databases">
        <title>Genome sequencing of the rare red list fungi Fomitopsis rosea.</title>
        <authorList>
            <person name="Buettner E."/>
            <person name="Kellner H."/>
        </authorList>
    </citation>
    <scope>NUCLEOTIDE SEQUENCE [LARGE SCALE GENOMIC DNA]</scope>
    <source>
        <strain evidence="15 16">DSM 105464</strain>
    </source>
</reference>
<dbReference type="PRINTS" id="PR00463">
    <property type="entry name" value="EP450I"/>
</dbReference>
<evidence type="ECO:0000256" key="5">
    <source>
        <dbReference type="ARBA" id="ARBA00022617"/>
    </source>
</evidence>
<dbReference type="GO" id="GO:0005506">
    <property type="term" value="F:iron ion binding"/>
    <property type="evidence" value="ECO:0007669"/>
    <property type="project" value="InterPro"/>
</dbReference>
<keyword evidence="9" id="KW-0560">Oxidoreductase</keyword>
<sequence length="780" mass="85873">MPAPSMYGTKTEVFLQTERSGSPFARMPASPPTFTEVTITQPTIVRTTTIKVPRTLAQWTAEARANTADFQQKGSLTPFAWVYVEGHNIPSSAVVAGDERGKPLYVARTFFEGTLQIGKAGHHLRLGASIPLKGREVDVAAYEILVAAQTPSRWIYQASESVSVLEKQMGDLGIGSTNMEGESWLNAGEALADVAEMARMYEADGIDIYFLNNNRSLLDVRSKTDVRGLFQDVLPEGQTPTGQKLSEVFNRHIPKLKEQGSKPTSIIVITDGVPTDDPEVVIVDAARRLEANGIPARQLGIQFVQIGDDPDATEALKELDDGLESKYGIRDIVDTTLYDPHAPIFRTETLVKILHGAIQKSLDNSAVPGKITPHCGGKNIRNVFWDGCRWSWDSHNARAEHVSAGVGQLTSASNTWYMDPGFATALTVSVAYGKTGDENIFRYAETILHTVVTVLAARTAVLLDLLPISKYVPSWVLCGLFSAGLLKTRPLVIHFMDSAFEDARTAAALGKDKASFVAIATEAQTLKSDTNSDSDIKVTAFTMSLGQSKPRSFCGHSLTSIPPVAGYEMFLITLNTFLVQMVAHQDVYAKAQRSIDEVVGKERLPDLSDRDSLPYVDAILKEVYRINPPLPMSIPRRLMDDDEYRGYHIPKGTSVIANIWQMGRDSRYYKDPDTFNPDRFIDPTPGFLVEPDPRGYVFSFGRRMCPGQRFGDDTIWWTIASIIATFNVKKALDADGKEITPSLTVLPGLTSHVQQFPCSIQPRAQQALELIAETAIRLLE</sequence>
<comment type="cofactor">
    <cofactor evidence="1 13">
        <name>heme</name>
        <dbReference type="ChEBI" id="CHEBI:30413"/>
    </cofactor>
</comment>
<evidence type="ECO:0000313" key="15">
    <source>
        <dbReference type="EMBL" id="TFY69292.1"/>
    </source>
</evidence>
<comment type="subcellular location">
    <subcellularLocation>
        <location evidence="2">Membrane</location>
        <topology evidence="2">Single-pass membrane protein</topology>
    </subcellularLocation>
</comment>
<dbReference type="InterPro" id="IPR001128">
    <property type="entry name" value="Cyt_P450"/>
</dbReference>
<keyword evidence="5 13" id="KW-0349">Heme</keyword>
<dbReference type="Pfam" id="PF11901">
    <property type="entry name" value="DM9"/>
    <property type="match status" value="1"/>
</dbReference>
<keyword evidence="10 13" id="KW-0408">Iron</keyword>
<dbReference type="SUPFAM" id="SSF53300">
    <property type="entry name" value="vWA-like"/>
    <property type="match status" value="1"/>
</dbReference>
<evidence type="ECO:0000256" key="3">
    <source>
        <dbReference type="ARBA" id="ARBA00005179"/>
    </source>
</evidence>
<accession>A0A4Y9Z3Z6</accession>
<evidence type="ECO:0000256" key="1">
    <source>
        <dbReference type="ARBA" id="ARBA00001971"/>
    </source>
</evidence>
<evidence type="ECO:0000256" key="10">
    <source>
        <dbReference type="ARBA" id="ARBA00023004"/>
    </source>
</evidence>
<dbReference type="GO" id="GO:0004497">
    <property type="term" value="F:monooxygenase activity"/>
    <property type="evidence" value="ECO:0007669"/>
    <property type="project" value="UniProtKB-KW"/>
</dbReference>
<dbReference type="InterPro" id="IPR036465">
    <property type="entry name" value="vWFA_dom_sf"/>
</dbReference>
<dbReference type="Gene3D" id="1.10.630.10">
    <property type="entry name" value="Cytochrome P450"/>
    <property type="match status" value="1"/>
</dbReference>
<dbReference type="STRING" id="34475.A0A4Y9Z3Z6"/>
<evidence type="ECO:0000256" key="2">
    <source>
        <dbReference type="ARBA" id="ARBA00004167"/>
    </source>
</evidence>
<dbReference type="AlphaFoldDB" id="A0A4Y9Z3Z6"/>
<evidence type="ECO:0000256" key="8">
    <source>
        <dbReference type="ARBA" id="ARBA00022989"/>
    </source>
</evidence>
<dbReference type="EMBL" id="SEKV01000012">
    <property type="protein sequence ID" value="TFY69292.1"/>
    <property type="molecule type" value="Genomic_DNA"/>
</dbReference>
<keyword evidence="12" id="KW-0472">Membrane</keyword>
<dbReference type="InterPro" id="IPR050364">
    <property type="entry name" value="Cytochrome_P450_fung"/>
</dbReference>
<protein>
    <recommendedName>
        <fullName evidence="14">VWFA domain-containing protein</fullName>
    </recommendedName>
</protein>
<evidence type="ECO:0000256" key="6">
    <source>
        <dbReference type="ARBA" id="ARBA00022692"/>
    </source>
</evidence>
<gene>
    <name evidence="15" type="ORF">EVJ58_g490</name>
</gene>
<organism evidence="15 16">
    <name type="scientific">Rhodofomes roseus</name>
    <dbReference type="NCBI Taxonomy" id="34475"/>
    <lineage>
        <taxon>Eukaryota</taxon>
        <taxon>Fungi</taxon>
        <taxon>Dikarya</taxon>
        <taxon>Basidiomycota</taxon>
        <taxon>Agaricomycotina</taxon>
        <taxon>Agaricomycetes</taxon>
        <taxon>Polyporales</taxon>
        <taxon>Rhodofomes</taxon>
    </lineage>
</organism>
<dbReference type="Pfam" id="PF00067">
    <property type="entry name" value="p450"/>
    <property type="match status" value="1"/>
</dbReference>
<dbReference type="InterPro" id="IPR006616">
    <property type="entry name" value="DM9_repeat"/>
</dbReference>
<evidence type="ECO:0000256" key="13">
    <source>
        <dbReference type="PIRSR" id="PIRSR602401-1"/>
    </source>
</evidence>
<dbReference type="SUPFAM" id="SSF48264">
    <property type="entry name" value="Cytochrome P450"/>
    <property type="match status" value="1"/>
</dbReference>
<comment type="caution">
    <text evidence="15">The sequence shown here is derived from an EMBL/GenBank/DDBJ whole genome shotgun (WGS) entry which is preliminary data.</text>
</comment>
<dbReference type="Proteomes" id="UP000298390">
    <property type="component" value="Unassembled WGS sequence"/>
</dbReference>
<dbReference type="GO" id="GO:0020037">
    <property type="term" value="F:heme binding"/>
    <property type="evidence" value="ECO:0007669"/>
    <property type="project" value="InterPro"/>
</dbReference>
<evidence type="ECO:0000256" key="7">
    <source>
        <dbReference type="ARBA" id="ARBA00022723"/>
    </source>
</evidence>
<evidence type="ECO:0000313" key="16">
    <source>
        <dbReference type="Proteomes" id="UP000298390"/>
    </source>
</evidence>
<proteinExistence type="inferred from homology"/>
<dbReference type="InterPro" id="IPR002401">
    <property type="entry name" value="Cyt_P450_E_grp-I"/>
</dbReference>
<dbReference type="GO" id="GO:0016020">
    <property type="term" value="C:membrane"/>
    <property type="evidence" value="ECO:0007669"/>
    <property type="project" value="UniProtKB-SubCell"/>
</dbReference>
<keyword evidence="7 13" id="KW-0479">Metal-binding</keyword>
<evidence type="ECO:0000259" key="14">
    <source>
        <dbReference type="PROSITE" id="PS50234"/>
    </source>
</evidence>
<dbReference type="InterPro" id="IPR002035">
    <property type="entry name" value="VWF_A"/>
</dbReference>
<dbReference type="PANTHER" id="PTHR46300:SF7">
    <property type="entry name" value="P450, PUTATIVE (EUROFUNG)-RELATED"/>
    <property type="match status" value="1"/>
</dbReference>
<dbReference type="SMART" id="SM00696">
    <property type="entry name" value="DM9"/>
    <property type="match status" value="1"/>
</dbReference>